<proteinExistence type="predicted"/>
<evidence type="ECO:0000313" key="2">
    <source>
        <dbReference type="EMBL" id="KAJ8368652.1"/>
    </source>
</evidence>
<evidence type="ECO:0000256" key="1">
    <source>
        <dbReference type="SAM" id="MobiDB-lite"/>
    </source>
</evidence>
<feature type="region of interest" description="Disordered" evidence="1">
    <location>
        <begin position="37"/>
        <end position="58"/>
    </location>
</feature>
<sequence length="72" mass="8146">MNSGKRHEELSNEAGCVNYRRACSQEPSPPLAYPPLKYLPQNPYTEHHYDSDPYSYSASPVPYAVPKEQCVS</sequence>
<name>A0A9Q1FW30_SYNKA</name>
<keyword evidence="3" id="KW-1185">Reference proteome</keyword>
<accession>A0A9Q1FW30</accession>
<protein>
    <submittedName>
        <fullName evidence="2">Uncharacterized protein</fullName>
    </submittedName>
</protein>
<evidence type="ECO:0000313" key="3">
    <source>
        <dbReference type="Proteomes" id="UP001152622"/>
    </source>
</evidence>
<comment type="caution">
    <text evidence="2">The sequence shown here is derived from an EMBL/GenBank/DDBJ whole genome shotgun (WGS) entry which is preliminary data.</text>
</comment>
<dbReference type="Proteomes" id="UP001152622">
    <property type="component" value="Chromosome 3"/>
</dbReference>
<organism evidence="2 3">
    <name type="scientific">Synaphobranchus kaupii</name>
    <name type="common">Kaup's arrowtooth eel</name>
    <dbReference type="NCBI Taxonomy" id="118154"/>
    <lineage>
        <taxon>Eukaryota</taxon>
        <taxon>Metazoa</taxon>
        <taxon>Chordata</taxon>
        <taxon>Craniata</taxon>
        <taxon>Vertebrata</taxon>
        <taxon>Euteleostomi</taxon>
        <taxon>Actinopterygii</taxon>
        <taxon>Neopterygii</taxon>
        <taxon>Teleostei</taxon>
        <taxon>Anguilliformes</taxon>
        <taxon>Synaphobranchidae</taxon>
        <taxon>Synaphobranchus</taxon>
    </lineage>
</organism>
<reference evidence="2" key="1">
    <citation type="journal article" date="2023" name="Science">
        <title>Genome structures resolve the early diversification of teleost fishes.</title>
        <authorList>
            <person name="Parey E."/>
            <person name="Louis A."/>
            <person name="Montfort J."/>
            <person name="Bouchez O."/>
            <person name="Roques C."/>
            <person name="Iampietro C."/>
            <person name="Lluch J."/>
            <person name="Castinel A."/>
            <person name="Donnadieu C."/>
            <person name="Desvignes T."/>
            <person name="Floi Bucao C."/>
            <person name="Jouanno E."/>
            <person name="Wen M."/>
            <person name="Mejri S."/>
            <person name="Dirks R."/>
            <person name="Jansen H."/>
            <person name="Henkel C."/>
            <person name="Chen W.J."/>
            <person name="Zahm M."/>
            <person name="Cabau C."/>
            <person name="Klopp C."/>
            <person name="Thompson A.W."/>
            <person name="Robinson-Rechavi M."/>
            <person name="Braasch I."/>
            <person name="Lecointre G."/>
            <person name="Bobe J."/>
            <person name="Postlethwait J.H."/>
            <person name="Berthelot C."/>
            <person name="Roest Crollius H."/>
            <person name="Guiguen Y."/>
        </authorList>
    </citation>
    <scope>NUCLEOTIDE SEQUENCE</scope>
    <source>
        <strain evidence="2">WJC10195</strain>
    </source>
</reference>
<dbReference type="EMBL" id="JAINUF010000003">
    <property type="protein sequence ID" value="KAJ8368652.1"/>
    <property type="molecule type" value="Genomic_DNA"/>
</dbReference>
<gene>
    <name evidence="2" type="ORF">SKAU_G00086800</name>
</gene>
<dbReference type="AlphaFoldDB" id="A0A9Q1FW30"/>